<dbReference type="PANTHER" id="PTHR14611:SF4">
    <property type="entry name" value="TECTONIC-3"/>
    <property type="match status" value="1"/>
</dbReference>
<evidence type="ECO:0000313" key="3">
    <source>
        <dbReference type="EMBL" id="NWV78720.1"/>
    </source>
</evidence>
<dbReference type="InterPro" id="IPR011677">
    <property type="entry name" value="TCTN1-3_dom"/>
</dbReference>
<feature type="domain" description="Tectonic-1-3" evidence="2">
    <location>
        <begin position="206"/>
        <end position="377"/>
    </location>
</feature>
<organism evidence="3 4">
    <name type="scientific">Dasyornis broadbenti</name>
    <name type="common">rufous bristle-bird</name>
    <dbReference type="NCBI Taxonomy" id="243059"/>
    <lineage>
        <taxon>Eukaryota</taxon>
        <taxon>Metazoa</taxon>
        <taxon>Chordata</taxon>
        <taxon>Craniata</taxon>
        <taxon>Vertebrata</taxon>
        <taxon>Euteleostomi</taxon>
        <taxon>Archelosauria</taxon>
        <taxon>Archosauria</taxon>
        <taxon>Dinosauria</taxon>
        <taxon>Saurischia</taxon>
        <taxon>Theropoda</taxon>
        <taxon>Coelurosauria</taxon>
        <taxon>Aves</taxon>
        <taxon>Neognathae</taxon>
        <taxon>Neoaves</taxon>
        <taxon>Telluraves</taxon>
        <taxon>Australaves</taxon>
        <taxon>Passeriformes</taxon>
        <taxon>Meliphagoidea</taxon>
        <taxon>Dasyornithidae</taxon>
        <taxon>Dasyornis</taxon>
    </lineage>
</organism>
<sequence length="433" mass="48602">LFCVQLDDSKLNYFQQPQDIKESDFVNFLEKYGRHSFVTPSQVQPSFSAFYRAGDPILIYFDSSSLLSVLRQPVKMGASGLCVDGNPAGFLDSKSTSCTRIFANLSKSCMADPALDAASYYRDFTVLKVPINDIVVQSMKVIYEIEYSGTSGIQSVSVQFRVSNISENSRSSLQQHFTMHFWVSIPILPGILPSLQSRSHTLPRSGNPGYITEAPLLIMNSGAMQHMSILRSKSDGSCSQFLRHTVQFGRNMRTSCKISLSPVLEDGECSYMQQKLYEAFQGMKRTGDLAITGSAHSTQAEEWVTILIQNCSVQAMNCTSCCMVPVMLEIQILWTKVGLLSNPQAQILGARYFYQCQPLKFLNTSMVPVTTVVTFTDMTDWPEPPRGQPQIHWKLPFDIFFPFKVALNVERSYRADLAGYFLLILIMSSIFCF</sequence>
<dbReference type="Pfam" id="PF07773">
    <property type="entry name" value="TCTN_DUF1619"/>
    <property type="match status" value="2"/>
</dbReference>
<comment type="caution">
    <text evidence="3">The sequence shown here is derived from an EMBL/GenBank/DDBJ whole genome shotgun (WGS) entry which is preliminary data.</text>
</comment>
<evidence type="ECO:0000259" key="2">
    <source>
        <dbReference type="Pfam" id="PF07773"/>
    </source>
</evidence>
<comment type="subunit">
    <text evidence="1">Part of the tectonic-like complex (also named B9 complex).</text>
</comment>
<dbReference type="GO" id="GO:0060271">
    <property type="term" value="P:cilium assembly"/>
    <property type="evidence" value="ECO:0007669"/>
    <property type="project" value="TreeGrafter"/>
</dbReference>
<protein>
    <submittedName>
        <fullName evidence="3">TECT3 protein</fullName>
    </submittedName>
</protein>
<feature type="domain" description="Tectonic-1-3" evidence="2">
    <location>
        <begin position="48"/>
        <end position="181"/>
    </location>
</feature>
<proteinExistence type="predicted"/>
<evidence type="ECO:0000256" key="1">
    <source>
        <dbReference type="ARBA" id="ARBA00011495"/>
    </source>
</evidence>
<accession>A0A7K6HSL0</accession>
<feature type="non-terminal residue" evidence="3">
    <location>
        <position position="433"/>
    </location>
</feature>
<evidence type="ECO:0000313" key="4">
    <source>
        <dbReference type="Proteomes" id="UP000521322"/>
    </source>
</evidence>
<dbReference type="EMBL" id="VZRN01002824">
    <property type="protein sequence ID" value="NWV78720.1"/>
    <property type="molecule type" value="Genomic_DNA"/>
</dbReference>
<dbReference type="InterPro" id="IPR040354">
    <property type="entry name" value="TCTN1-3"/>
</dbReference>
<reference evidence="3 4" key="1">
    <citation type="submission" date="2019-09" db="EMBL/GenBank/DDBJ databases">
        <title>Bird 10,000 Genomes (B10K) Project - Family phase.</title>
        <authorList>
            <person name="Zhang G."/>
        </authorList>
    </citation>
    <scope>NUCLEOTIDE SEQUENCE [LARGE SCALE GENOMIC DNA]</scope>
    <source>
        <strain evidence="3">B10K-DU-029-49</strain>
        <tissue evidence="3">Liver</tissue>
    </source>
</reference>
<dbReference type="GO" id="GO:0007224">
    <property type="term" value="P:smoothened signaling pathway"/>
    <property type="evidence" value="ECO:0007669"/>
    <property type="project" value="TreeGrafter"/>
</dbReference>
<name>A0A7K6HSL0_9PASS</name>
<dbReference type="Proteomes" id="UP000521322">
    <property type="component" value="Unassembled WGS sequence"/>
</dbReference>
<dbReference type="PANTHER" id="PTHR14611">
    <property type="entry name" value="TECTONIC FAMILY MEMBER"/>
    <property type="match status" value="1"/>
</dbReference>
<gene>
    <name evidence="3" type="primary">Tctn3</name>
    <name evidence="3" type="ORF">DASBRO_R05413</name>
</gene>
<dbReference type="AlphaFoldDB" id="A0A7K6HSL0"/>
<keyword evidence="4" id="KW-1185">Reference proteome</keyword>
<feature type="non-terminal residue" evidence="3">
    <location>
        <position position="1"/>
    </location>
</feature>